<evidence type="ECO:0000256" key="2">
    <source>
        <dbReference type="ARBA" id="ARBA00022475"/>
    </source>
</evidence>
<evidence type="ECO:0000256" key="9">
    <source>
        <dbReference type="ARBA" id="ARBA00023136"/>
    </source>
</evidence>
<dbReference type="InterPro" id="IPR006311">
    <property type="entry name" value="TAT_signal"/>
</dbReference>
<dbReference type="InterPro" id="IPR028894">
    <property type="entry name" value="RDH_dom"/>
</dbReference>
<evidence type="ECO:0000256" key="4">
    <source>
        <dbReference type="ARBA" id="ARBA00022723"/>
    </source>
</evidence>
<dbReference type="GO" id="GO:0005886">
    <property type="term" value="C:plasma membrane"/>
    <property type="evidence" value="ECO:0007669"/>
    <property type="project" value="UniProtKB-SubCell"/>
</dbReference>
<dbReference type="PROSITE" id="PS00198">
    <property type="entry name" value="4FE4S_FER_1"/>
    <property type="match status" value="1"/>
</dbReference>
<evidence type="ECO:0000256" key="7">
    <source>
        <dbReference type="ARBA" id="ARBA00023004"/>
    </source>
</evidence>
<proteinExistence type="predicted"/>
<gene>
    <name evidence="12" type="primary">rdhA</name>
    <name evidence="12" type="ordered locus">cbdbA1542</name>
</gene>
<dbReference type="PROSITE" id="PS51379">
    <property type="entry name" value="4FE4S_FER_2"/>
    <property type="match status" value="1"/>
</dbReference>
<dbReference type="InterPro" id="IPR012832">
    <property type="entry name" value="RDH"/>
</dbReference>
<dbReference type="AlphaFoldDB" id="A0A916NZM5"/>
<evidence type="ECO:0000256" key="1">
    <source>
        <dbReference type="ARBA" id="ARBA00004236"/>
    </source>
</evidence>
<evidence type="ECO:0000259" key="11">
    <source>
        <dbReference type="PROSITE" id="PS51379"/>
    </source>
</evidence>
<comment type="cofactor">
    <cofactor evidence="10">
        <name>corrinoid</name>
        <dbReference type="ChEBI" id="CHEBI:33913"/>
    </cofactor>
</comment>
<evidence type="ECO:0000256" key="3">
    <source>
        <dbReference type="ARBA" id="ARBA00022485"/>
    </source>
</evidence>
<dbReference type="GO" id="GO:0046872">
    <property type="term" value="F:metal ion binding"/>
    <property type="evidence" value="ECO:0007669"/>
    <property type="project" value="UniProtKB-KW"/>
</dbReference>
<keyword evidence="8" id="KW-0411">Iron-sulfur</keyword>
<keyword evidence="7" id="KW-0408">Iron</keyword>
<feature type="domain" description="4Fe-4S ferredoxin-type" evidence="11">
    <location>
        <begin position="345"/>
        <end position="377"/>
    </location>
</feature>
<dbReference type="Proteomes" id="UP000000433">
    <property type="component" value="Chromosome"/>
</dbReference>
<keyword evidence="6" id="KW-0677">Repeat</keyword>
<keyword evidence="5" id="KW-0732">Signal</keyword>
<dbReference type="Pfam" id="PF13484">
    <property type="entry name" value="Fer4_16"/>
    <property type="match status" value="1"/>
</dbReference>
<dbReference type="KEGG" id="deh:cbdbA1542"/>
<reference evidence="12 13" key="1">
    <citation type="journal article" date="2005" name="Nat. Biotechnol.">
        <title>Genome sequence of the chlorinated compound-respiring bacterium Dehalococcoides species strain CBDB1.</title>
        <authorList>
            <person name="Kube M."/>
            <person name="Beck A."/>
            <person name="Zinder S.H."/>
            <person name="Kuhl H."/>
            <person name="Reinhardt R."/>
            <person name="Adrian L."/>
        </authorList>
    </citation>
    <scope>NUCLEOTIDE SEQUENCE [LARGE SCALE GENOMIC DNA]</scope>
    <source>
        <strain evidence="12 13">CBDB1</strain>
    </source>
</reference>
<keyword evidence="4" id="KW-0479">Metal-binding</keyword>
<dbReference type="NCBIfam" id="TIGR02486">
    <property type="entry name" value="RDH"/>
    <property type="match status" value="1"/>
</dbReference>
<comment type="subcellular location">
    <subcellularLocation>
        <location evidence="1">Cell membrane</location>
    </subcellularLocation>
</comment>
<keyword evidence="3" id="KW-0004">4Fe-4S</keyword>
<dbReference type="PANTHER" id="PTHR42827">
    <property type="entry name" value="IRON-SULFUR CLUSTER-BINDING PROTEIN-RELATED"/>
    <property type="match status" value="1"/>
</dbReference>
<keyword evidence="9" id="KW-0472">Membrane</keyword>
<dbReference type="InterPro" id="IPR019546">
    <property type="entry name" value="TAT_signal_bac_arc"/>
</dbReference>
<dbReference type="SUPFAM" id="SSF54862">
    <property type="entry name" value="4Fe-4S ferredoxins"/>
    <property type="match status" value="1"/>
</dbReference>
<protein>
    <submittedName>
        <fullName evidence="12">Reductive dehalogenase</fullName>
    </submittedName>
</protein>
<name>A0A916NZM5_DEHMC</name>
<evidence type="ECO:0000256" key="10">
    <source>
        <dbReference type="ARBA" id="ARBA00029374"/>
    </source>
</evidence>
<evidence type="ECO:0000313" key="12">
    <source>
        <dbReference type="EMBL" id="CAI83566.1"/>
    </source>
</evidence>
<dbReference type="NCBIfam" id="TIGR01409">
    <property type="entry name" value="TAT_signal_seq"/>
    <property type="match status" value="1"/>
</dbReference>
<evidence type="ECO:0000313" key="13">
    <source>
        <dbReference type="Proteomes" id="UP000000433"/>
    </source>
</evidence>
<evidence type="ECO:0000256" key="8">
    <source>
        <dbReference type="ARBA" id="ARBA00023014"/>
    </source>
</evidence>
<accession>A0A916NZM5</accession>
<evidence type="ECO:0000256" key="6">
    <source>
        <dbReference type="ARBA" id="ARBA00022737"/>
    </source>
</evidence>
<dbReference type="InterPro" id="IPR017896">
    <property type="entry name" value="4Fe4S_Fe-S-bd"/>
</dbReference>
<dbReference type="InterPro" id="IPR017900">
    <property type="entry name" value="4Fe4S_Fe_S_CS"/>
</dbReference>
<organism evidence="12 13">
    <name type="scientific">Dehalococcoides mccartyi (strain CBDB1)</name>
    <dbReference type="NCBI Taxonomy" id="255470"/>
    <lineage>
        <taxon>Bacteria</taxon>
        <taxon>Bacillati</taxon>
        <taxon>Chloroflexota</taxon>
        <taxon>Dehalococcoidia</taxon>
        <taxon>Dehalococcoidales</taxon>
        <taxon>Dehalococcoidaceae</taxon>
        <taxon>Dehalococcoides</taxon>
    </lineage>
</organism>
<dbReference type="Pfam" id="PF13486">
    <property type="entry name" value="Dehalogenase"/>
    <property type="match status" value="1"/>
</dbReference>
<sequence length="487" mass="53840">MSKLHSTVTRRDFMKALGLTGAGLGVAAATTPVFNDLDDVKAASQADWKRPWWVKQVDKPTIEIDWQMLQRWDQRTNLHFPHNMDKYLGEGAMARASIEGTAKKLQRMQDGTPGYSLKDQALSTGAIGLTSNFDLLSFINYLPLKVITPEEQGLPKYQGTPEENTRMMRAAMRFFGAGQVSVWQLEESTTKKLIYAWDRGTLWGLPYGTYGSSCKPYVFEDVEKSYETDSKYVIANNCKYVISYTVPMAKEAWRCAPTAIRDAANMSRYRIQGNIQTGTQKFLASLGYQALGAPKGNPNGICPAPAALILSGIGEANRINQFITPEEGSTAGGPYMIITDLPLAPDKPIDAGLFRFCHSCRKCAETCPSESIMLEAEPKWDCAPYQSPGHKAFFKNDLNCNYYSNVQGFAGCGICMAVCTFNVNDVASIHHVVKATVSTTGLLNSFLWKADSAFGYGLKDPNDWWGLSLPQYGFDSTIYANNGGYKK</sequence>
<evidence type="ECO:0000256" key="5">
    <source>
        <dbReference type="ARBA" id="ARBA00022729"/>
    </source>
</evidence>
<dbReference type="PROSITE" id="PS51318">
    <property type="entry name" value="TAT"/>
    <property type="match status" value="1"/>
</dbReference>
<keyword evidence="13" id="KW-1185">Reference proteome</keyword>
<dbReference type="RefSeq" id="WP_011309909.1">
    <property type="nucleotide sequence ID" value="NC_007356.1"/>
</dbReference>
<keyword evidence="2" id="KW-1003">Cell membrane</keyword>
<dbReference type="PANTHER" id="PTHR42827:SF1">
    <property type="entry name" value="IRON-SULFUR CLUSTER-BINDING PROTEIN"/>
    <property type="match status" value="1"/>
</dbReference>
<dbReference type="GO" id="GO:0051539">
    <property type="term" value="F:4 iron, 4 sulfur cluster binding"/>
    <property type="evidence" value="ECO:0007669"/>
    <property type="project" value="UniProtKB-KW"/>
</dbReference>
<dbReference type="EMBL" id="AJ965256">
    <property type="protein sequence ID" value="CAI83566.1"/>
    <property type="molecule type" value="Genomic_DNA"/>
</dbReference>